<gene>
    <name evidence="2" type="ORF">CQ394_04325</name>
</gene>
<dbReference type="InterPro" id="IPR029442">
    <property type="entry name" value="GyrI-like"/>
</dbReference>
<feature type="domain" description="GyrI-like small molecule binding" evidence="1">
    <location>
        <begin position="18"/>
        <end position="198"/>
    </location>
</feature>
<name>A0A2A7MH11_9CLOT</name>
<dbReference type="InterPro" id="IPR008319">
    <property type="entry name" value="GyrI-like_CCH_Lin2189-like"/>
</dbReference>
<keyword evidence="3" id="KW-1185">Reference proteome</keyword>
<comment type="caution">
    <text evidence="2">The sequence shown here is derived from an EMBL/GenBank/DDBJ whole genome shotgun (WGS) entry which is preliminary data.</text>
</comment>
<evidence type="ECO:0000259" key="1">
    <source>
        <dbReference type="Pfam" id="PF06445"/>
    </source>
</evidence>
<organism evidence="2 3">
    <name type="scientific">Clostridium neonatale</name>
    <dbReference type="NCBI Taxonomy" id="137838"/>
    <lineage>
        <taxon>Bacteria</taxon>
        <taxon>Bacillati</taxon>
        <taxon>Bacillota</taxon>
        <taxon>Clostridia</taxon>
        <taxon>Eubacteriales</taxon>
        <taxon>Clostridiaceae</taxon>
        <taxon>Clostridium</taxon>
    </lineage>
</organism>
<evidence type="ECO:0000313" key="3">
    <source>
        <dbReference type="Proteomes" id="UP000220840"/>
    </source>
</evidence>
<proteinExistence type="predicted"/>
<dbReference type="AlphaFoldDB" id="A0A2A7MH11"/>
<sequence>MKHEYRKHEKGLYLPKTKPELITVPKQKFIMIDGKGDPNSNSFAEKVGALYPIAYAIKNFHKTNHIPNGYFDYTVYPLEGVWNLSDKGKESNKLIKKELIYTIMIRQPDFITEEIFNLALENVKNKKDNRLFDEVRFEIMEDGLAVQIMHIGSYDDEPQSFNEMKEFIKYNNLKISDLRHREIYISDARKVDKEKLSTVLRYKVLKI</sequence>
<dbReference type="PIRSF" id="PIRSF031644">
    <property type="entry name" value="UCP031644"/>
    <property type="match status" value="1"/>
</dbReference>
<dbReference type="Proteomes" id="UP000220840">
    <property type="component" value="Unassembled WGS sequence"/>
</dbReference>
<dbReference type="Gene3D" id="3.20.80.10">
    <property type="entry name" value="Regulatory factor, effector binding domain"/>
    <property type="match status" value="1"/>
</dbReference>
<reference evidence="2 3" key="1">
    <citation type="submission" date="2017-10" db="EMBL/GenBank/DDBJ databases">
        <title>Effective Description of Clostridium neonatale sp. nov. linked to necrotizing enterocolitis in neonates and a clarification of species assignable to the genus Clostridium (Prazmowski 1880) emend. Lawson and Rainey 2016.</title>
        <authorList>
            <person name="Bernard K."/>
            <person name="Burdz T."/>
            <person name="Wiebe D."/>
            <person name="Balcewich B."/>
            <person name="Alfa M."/>
            <person name="Bernier A.-M."/>
        </authorList>
    </citation>
    <scope>NUCLEOTIDE SEQUENCE [LARGE SCALE GENOMIC DNA]</scope>
    <source>
        <strain evidence="2 3">LCDC99A005</strain>
    </source>
</reference>
<protein>
    <recommendedName>
        <fullName evidence="1">GyrI-like small molecule binding domain-containing protein</fullName>
    </recommendedName>
</protein>
<dbReference type="RefSeq" id="WP_058295120.1">
    <property type="nucleotide sequence ID" value="NZ_CAKJVF010000101.1"/>
</dbReference>
<dbReference type="OrthoDB" id="4772335at2"/>
<dbReference type="Pfam" id="PF06445">
    <property type="entry name" value="GyrI-like"/>
    <property type="match status" value="1"/>
</dbReference>
<evidence type="ECO:0000313" key="2">
    <source>
        <dbReference type="EMBL" id="PEG30956.1"/>
    </source>
</evidence>
<accession>A0A2A7MH11</accession>
<dbReference type="EMBL" id="PDCJ01000001">
    <property type="protein sequence ID" value="PEG30956.1"/>
    <property type="molecule type" value="Genomic_DNA"/>
</dbReference>
<dbReference type="STRING" id="137838.GCA_001458595_02330"/>
<dbReference type="SUPFAM" id="SSF55136">
    <property type="entry name" value="Probable bacterial effector-binding domain"/>
    <property type="match status" value="1"/>
</dbReference>
<dbReference type="InterPro" id="IPR011256">
    <property type="entry name" value="Reg_factor_effector_dom_sf"/>
</dbReference>